<dbReference type="InterPro" id="IPR056792">
    <property type="entry name" value="PRC_RimM"/>
</dbReference>
<dbReference type="InterPro" id="IPR011033">
    <property type="entry name" value="PRC_barrel-like_sf"/>
</dbReference>
<reference evidence="2 3" key="1">
    <citation type="journal article" date="2008" name="J. Bacteriol.">
        <title>'Candidatus Cloacamonas acidaminovorans': genome sequence reconstruction provides a first glimpse of a new bacterial division.</title>
        <authorList>
            <person name="Pelletier E."/>
            <person name="Kreimeyer A."/>
            <person name="Bocs S."/>
            <person name="Rouy Z."/>
            <person name="Gyapay G."/>
            <person name="Chouari R."/>
            <person name="Riviere D."/>
            <person name="Ganesan A."/>
            <person name="Daegelen P."/>
            <person name="Sghir A."/>
            <person name="Cohen G.N."/>
            <person name="Medigue C."/>
            <person name="Weissenbach J."/>
            <person name="Le Paslier D."/>
        </authorList>
    </citation>
    <scope>NUCLEOTIDE SEQUENCE [LARGE SCALE GENOMIC DNA]</scope>
    <source>
        <strain evidence="3">Evry</strain>
    </source>
</reference>
<dbReference type="OrthoDB" id="9810331at2"/>
<evidence type="ECO:0000313" key="3">
    <source>
        <dbReference type="Proteomes" id="UP000002019"/>
    </source>
</evidence>
<dbReference type="eggNOG" id="COG0806">
    <property type="taxonomic scope" value="Bacteria"/>
</dbReference>
<name>B0VES8_CLOAI</name>
<proteinExistence type="predicted"/>
<evidence type="ECO:0000313" key="2">
    <source>
        <dbReference type="EMBL" id="CAO81316.1"/>
    </source>
</evidence>
<dbReference type="STRING" id="459349.CLOAM1465"/>
<keyword evidence="3" id="KW-1185">Reference proteome</keyword>
<organism evidence="2 3">
    <name type="scientific">Cloacimonas acidaminovorans (strain Evry)</name>
    <dbReference type="NCBI Taxonomy" id="459349"/>
    <lineage>
        <taxon>Bacteria</taxon>
        <taxon>Pseudomonadati</taxon>
        <taxon>Candidatus Cloacimonadota</taxon>
        <taxon>Candidatus Cloacimonadia</taxon>
        <taxon>Candidatus Cloacimonadales</taxon>
        <taxon>Candidatus Cloacimonadaceae</taxon>
        <taxon>Candidatus Cloacimonas</taxon>
    </lineage>
</organism>
<dbReference type="KEGG" id="caci:CLOAM1465"/>
<dbReference type="SUPFAM" id="SSF50346">
    <property type="entry name" value="PRC-barrel domain"/>
    <property type="match status" value="1"/>
</dbReference>
<sequence length="176" mass="20262">MKHPPLIGIGKLGRQNADGFHPVMIKPEYRSVFSELEDLYLIFNSDRVFYVTISERMRKDNKTWIKLKEDGVSEEQFLHKDVVIAIDETAIETEETSLNYLIGYQVIFAGEELGIVEDFFFNGAQDVLQIVDSKGTEYLVPFVDYYIDTVIDNLRCVILQNALDLVALYKVEAKKK</sequence>
<dbReference type="Pfam" id="PF24986">
    <property type="entry name" value="PRC_RimM"/>
    <property type="match status" value="1"/>
</dbReference>
<gene>
    <name evidence="2" type="ordered locus">CLOAM1465</name>
</gene>
<dbReference type="HOGENOM" id="CLU_1522585_0_0_0"/>
<feature type="domain" description="Ribosome maturation factor RimM PRC barrel" evidence="1">
    <location>
        <begin position="100"/>
        <end position="149"/>
    </location>
</feature>
<dbReference type="AlphaFoldDB" id="B0VES8"/>
<dbReference type="RefSeq" id="WP_015425174.1">
    <property type="nucleotide sequence ID" value="NC_020449.1"/>
</dbReference>
<dbReference type="Gene3D" id="2.30.30.240">
    <property type="entry name" value="PRC-barrel domain"/>
    <property type="match status" value="1"/>
</dbReference>
<protein>
    <recommendedName>
        <fullName evidence="1">Ribosome maturation factor RimM PRC barrel domain-containing protein</fullName>
    </recommendedName>
</protein>
<evidence type="ECO:0000259" key="1">
    <source>
        <dbReference type="Pfam" id="PF24986"/>
    </source>
</evidence>
<dbReference type="Proteomes" id="UP000002019">
    <property type="component" value="Chromosome"/>
</dbReference>
<accession>B0VES8</accession>
<dbReference type="EMBL" id="CU466930">
    <property type="protein sequence ID" value="CAO81316.1"/>
    <property type="molecule type" value="Genomic_DNA"/>
</dbReference>